<sequence length="401" mass="43228">MHQHILKLYNSAKKQQRLIIGLMSGTSLDGLDVALCQISGQGMETQIAVLAFETVDYDDDYKQKIKKVFAKRECDLELVTLLHPWVGTLHGKMVNQCLAKWNIAAADIDAIASHGQTIYHCPSSQHSQADFKHGTLQIGDSDHVAVTTGITTIGDFRQKHIAAGGEGAPLAVYGDYLFFTSADENRILLNMGGIANLTYLPKSADASAVFSSDIGPGNTIMDAYIQCYFAPLHYDKDSQVAAQGTVNQALLTALCDNEFFSLALPKTTGPEVFNLQYLARAQAATNTTELTHPDVMATLNRFSAQVIANAINDCSAKLDNVAVYASGGGIHNPLLMQHILSLCPQLQMIKNTHALGIDPDAKEAVLFAILANECLAGGQQRFGNQAQGIPTITMGKVSFAD</sequence>
<dbReference type="PANTHER" id="PTHR30605:SF0">
    <property type="entry name" value="ANHYDRO-N-ACETYLMURAMIC ACID KINASE"/>
    <property type="match status" value="1"/>
</dbReference>
<keyword evidence="1" id="KW-0119">Carbohydrate metabolism</keyword>
<dbReference type="UniPathway" id="UPA00343"/>
<dbReference type="InterPro" id="IPR005338">
    <property type="entry name" value="Anhydro_N_Ac-Mur_kinase"/>
</dbReference>
<dbReference type="GO" id="GO:0016773">
    <property type="term" value="F:phosphotransferase activity, alcohol group as acceptor"/>
    <property type="evidence" value="ECO:0007669"/>
    <property type="project" value="UniProtKB-UniRule"/>
</dbReference>
<comment type="function">
    <text evidence="1">Catalyzes the specific phosphorylation of 1,6-anhydro-N-acetylmuramic acid (anhMurNAc) with the simultaneous cleavage of the 1,6-anhydro ring, generating MurNAc-6-P. Is required for the utilization of anhMurNAc either imported from the medium or derived from its own cell wall murein, and thus plays a role in cell wall recycling.</text>
</comment>
<dbReference type="SUPFAM" id="SSF53067">
    <property type="entry name" value="Actin-like ATPase domain"/>
    <property type="match status" value="1"/>
</dbReference>
<dbReference type="Gene3D" id="3.30.420.40">
    <property type="match status" value="2"/>
</dbReference>
<comment type="catalytic activity">
    <reaction evidence="1">
        <text>1,6-anhydro-N-acetyl-beta-muramate + ATP + H2O = N-acetyl-D-muramate 6-phosphate + ADP + H(+)</text>
        <dbReference type="Rhea" id="RHEA:24952"/>
        <dbReference type="ChEBI" id="CHEBI:15377"/>
        <dbReference type="ChEBI" id="CHEBI:15378"/>
        <dbReference type="ChEBI" id="CHEBI:30616"/>
        <dbReference type="ChEBI" id="CHEBI:58690"/>
        <dbReference type="ChEBI" id="CHEBI:58722"/>
        <dbReference type="ChEBI" id="CHEBI:456216"/>
        <dbReference type="EC" id="2.7.1.170"/>
    </reaction>
</comment>
<proteinExistence type="inferred from homology"/>
<dbReference type="EC" id="2.7.1.170" evidence="1"/>
<keyword evidence="1 2" id="KW-0418">Kinase</keyword>
<feature type="binding site" evidence="1">
    <location>
        <begin position="25"/>
        <end position="32"/>
    </location>
    <ligand>
        <name>ATP</name>
        <dbReference type="ChEBI" id="CHEBI:30616"/>
    </ligand>
</feature>
<reference evidence="2" key="1">
    <citation type="journal article" date="2020" name="mSystems">
        <title>Genome- and Community-Level Interaction Insights into Carbon Utilization and Element Cycling Functions of Hydrothermarchaeota in Hydrothermal Sediment.</title>
        <authorList>
            <person name="Zhou Z."/>
            <person name="Liu Y."/>
            <person name="Xu W."/>
            <person name="Pan J."/>
            <person name="Luo Z.H."/>
            <person name="Li M."/>
        </authorList>
    </citation>
    <scope>NUCLEOTIDE SEQUENCE [LARGE SCALE GENOMIC DNA]</scope>
    <source>
        <strain evidence="2">HyVt-346</strain>
    </source>
</reference>
<gene>
    <name evidence="1" type="primary">anmK</name>
    <name evidence="2" type="ORF">ENH88_05565</name>
</gene>
<evidence type="ECO:0000313" key="2">
    <source>
        <dbReference type="EMBL" id="HEA15911.1"/>
    </source>
</evidence>
<dbReference type="GO" id="GO:0097175">
    <property type="term" value="P:1,6-anhydro-N-acetyl-beta-muramic acid catabolic process"/>
    <property type="evidence" value="ECO:0007669"/>
    <property type="project" value="UniProtKB-UniRule"/>
</dbReference>
<dbReference type="RefSeq" id="WP_304180509.1">
    <property type="nucleotide sequence ID" value="NZ_DRGM01000059.1"/>
</dbReference>
<protein>
    <recommendedName>
        <fullName evidence="1">Anhydro-N-acetylmuramic acid kinase</fullName>
        <ecNumber evidence="1">2.7.1.170</ecNumber>
    </recommendedName>
    <alternativeName>
        <fullName evidence="1">AnhMurNAc kinase</fullName>
    </alternativeName>
</protein>
<dbReference type="EMBL" id="DRGM01000059">
    <property type="protein sequence ID" value="HEA15911.1"/>
    <property type="molecule type" value="Genomic_DNA"/>
</dbReference>
<keyword evidence="1" id="KW-0547">Nucleotide-binding</keyword>
<dbReference type="Pfam" id="PF03702">
    <property type="entry name" value="AnmK"/>
    <property type="match status" value="1"/>
</dbReference>
<dbReference type="GO" id="GO:0006040">
    <property type="term" value="P:amino sugar metabolic process"/>
    <property type="evidence" value="ECO:0007669"/>
    <property type="project" value="InterPro"/>
</dbReference>
<keyword evidence="1 2" id="KW-0808">Transferase</keyword>
<dbReference type="GO" id="GO:0016301">
    <property type="term" value="F:kinase activity"/>
    <property type="evidence" value="ECO:0007669"/>
    <property type="project" value="UniProtKB-KW"/>
</dbReference>
<dbReference type="InterPro" id="IPR043129">
    <property type="entry name" value="ATPase_NBD"/>
</dbReference>
<comment type="similarity">
    <text evidence="1">Belongs to the anhydro-N-acetylmuramic acid kinase family.</text>
</comment>
<dbReference type="AlphaFoldDB" id="A0A7V1CX14"/>
<dbReference type="NCBIfam" id="NF007149">
    <property type="entry name" value="PRK09585.3-4"/>
    <property type="match status" value="1"/>
</dbReference>
<dbReference type="HAMAP" id="MF_01270">
    <property type="entry name" value="AnhMurNAc_kinase"/>
    <property type="match status" value="1"/>
</dbReference>
<keyword evidence="1" id="KW-0067">ATP-binding</keyword>
<accession>A0A7V1CX14</accession>
<comment type="pathway">
    <text evidence="1">Amino-sugar metabolism; 1,6-anhydro-N-acetylmuramate degradation.</text>
</comment>
<name>A0A7V1CX14_9GAMM</name>
<dbReference type="PANTHER" id="PTHR30605">
    <property type="entry name" value="ANHYDRO-N-ACETYLMURAMIC ACID KINASE"/>
    <property type="match status" value="1"/>
</dbReference>
<dbReference type="Proteomes" id="UP000886188">
    <property type="component" value="Unassembled WGS sequence"/>
</dbReference>
<dbReference type="UniPathway" id="UPA00544"/>
<evidence type="ECO:0000256" key="1">
    <source>
        <dbReference type="HAMAP-Rule" id="MF_01270"/>
    </source>
</evidence>
<dbReference type="GO" id="GO:0009254">
    <property type="term" value="P:peptidoglycan turnover"/>
    <property type="evidence" value="ECO:0007669"/>
    <property type="project" value="UniProtKB-UniRule"/>
</dbReference>
<dbReference type="GO" id="GO:0005524">
    <property type="term" value="F:ATP binding"/>
    <property type="evidence" value="ECO:0007669"/>
    <property type="project" value="UniProtKB-UniRule"/>
</dbReference>
<comment type="pathway">
    <text evidence="1">Cell wall biogenesis; peptidoglycan recycling.</text>
</comment>
<organism evidence="2">
    <name type="scientific">Pseudoalteromonas prydzensis</name>
    <dbReference type="NCBI Taxonomy" id="182141"/>
    <lineage>
        <taxon>Bacteria</taxon>
        <taxon>Pseudomonadati</taxon>
        <taxon>Pseudomonadota</taxon>
        <taxon>Gammaproteobacteria</taxon>
        <taxon>Alteromonadales</taxon>
        <taxon>Pseudoalteromonadaceae</taxon>
        <taxon>Pseudoalteromonas</taxon>
    </lineage>
</organism>
<comment type="caution">
    <text evidence="2">The sequence shown here is derived from an EMBL/GenBank/DDBJ whole genome shotgun (WGS) entry which is preliminary data.</text>
</comment>